<sequence>MVTACHNCKIVMAPSSGIFCVDRCENMRISAIAGLMRVSNCLDSVISTYTPVPLIMSGENVGVQLGPYNSKYPGLKEQFAKAQIAYNAEFVGCWDSFLNLEDESDQTEREKAPISMQAPATFREICVPVKIKGQGPAERPFPLPPAFVETLRAQQETVETLRRLVTSDEFDLSTKRNMEIVIQMRFKEWLSTTGNVRQILDLVNIEKARNSTSAASTPLGDRTPSS</sequence>
<dbReference type="InterPro" id="IPR017901">
    <property type="entry name" value="C-CAP_CF_C-like"/>
</dbReference>
<evidence type="ECO:0000256" key="1">
    <source>
        <dbReference type="ARBA" id="ARBA00008848"/>
    </source>
</evidence>
<evidence type="ECO:0000313" key="4">
    <source>
        <dbReference type="Proteomes" id="UP000794436"/>
    </source>
</evidence>
<dbReference type="Proteomes" id="UP000794436">
    <property type="component" value="Unassembled WGS sequence"/>
</dbReference>
<comment type="caution">
    <text evidence="3">The sequence shown here is derived from an EMBL/GenBank/DDBJ whole genome shotgun (WGS) entry which is preliminary data.</text>
</comment>
<dbReference type="EMBL" id="SPLM01000108">
    <property type="protein sequence ID" value="TMW60304.1"/>
    <property type="molecule type" value="Genomic_DNA"/>
</dbReference>
<dbReference type="Gene3D" id="2.160.20.70">
    <property type="match status" value="1"/>
</dbReference>
<dbReference type="OrthoDB" id="93842at2759"/>
<dbReference type="PROSITE" id="PS51329">
    <property type="entry name" value="C_CAP_COFACTOR_C"/>
    <property type="match status" value="1"/>
</dbReference>
<dbReference type="Pfam" id="PF07986">
    <property type="entry name" value="TBCC"/>
    <property type="match status" value="1"/>
</dbReference>
<name>A0A8K1CC43_PYTOL</name>
<reference evidence="3" key="1">
    <citation type="submission" date="2019-03" db="EMBL/GenBank/DDBJ databases">
        <title>Long read genome sequence of the mycoparasitic Pythium oligandrum ATCC 38472 isolated from sugarbeet rhizosphere.</title>
        <authorList>
            <person name="Gaulin E."/>
        </authorList>
    </citation>
    <scope>NUCLEOTIDE SEQUENCE</scope>
    <source>
        <strain evidence="3">ATCC 38472_TT</strain>
    </source>
</reference>
<keyword evidence="4" id="KW-1185">Reference proteome</keyword>
<evidence type="ECO:0000259" key="2">
    <source>
        <dbReference type="PROSITE" id="PS51329"/>
    </source>
</evidence>
<gene>
    <name evidence="3" type="ORF">Poli38472_000346</name>
</gene>
<accession>A0A8K1CC43</accession>
<comment type="similarity">
    <text evidence="1">Belongs to the TBCC family.</text>
</comment>
<dbReference type="InterPro" id="IPR012945">
    <property type="entry name" value="Tubulin-bd_cofactor_C_dom"/>
</dbReference>
<dbReference type="AlphaFoldDB" id="A0A8K1CC43"/>
<feature type="domain" description="C-CAP/cofactor C-like" evidence="2">
    <location>
        <begin position="1"/>
        <end position="100"/>
    </location>
</feature>
<dbReference type="InterPro" id="IPR039589">
    <property type="entry name" value="TBCC1"/>
</dbReference>
<protein>
    <recommendedName>
        <fullName evidence="2">C-CAP/cofactor C-like domain-containing protein</fullName>
    </recommendedName>
</protein>
<organism evidence="3 4">
    <name type="scientific">Pythium oligandrum</name>
    <name type="common">Mycoparasitic fungus</name>
    <dbReference type="NCBI Taxonomy" id="41045"/>
    <lineage>
        <taxon>Eukaryota</taxon>
        <taxon>Sar</taxon>
        <taxon>Stramenopiles</taxon>
        <taxon>Oomycota</taxon>
        <taxon>Peronosporomycetes</taxon>
        <taxon>Pythiales</taxon>
        <taxon>Pythiaceae</taxon>
        <taxon>Pythium</taxon>
    </lineage>
</organism>
<evidence type="ECO:0000313" key="3">
    <source>
        <dbReference type="EMBL" id="TMW60304.1"/>
    </source>
</evidence>
<dbReference type="PANTHER" id="PTHR16052">
    <property type="entry name" value="TBCC DOMAIN-CONTAINING PROTEIN 1"/>
    <property type="match status" value="1"/>
</dbReference>
<dbReference type="InterPro" id="IPR016098">
    <property type="entry name" value="CAP/MinC_C"/>
</dbReference>
<dbReference type="PANTHER" id="PTHR16052:SF0">
    <property type="entry name" value="TBCC DOMAIN-CONTAINING PROTEIN 1"/>
    <property type="match status" value="1"/>
</dbReference>
<proteinExistence type="inferred from homology"/>